<dbReference type="GO" id="GO:0009882">
    <property type="term" value="F:blue light photoreceptor activity"/>
    <property type="evidence" value="ECO:0007669"/>
    <property type="project" value="InterPro"/>
</dbReference>
<dbReference type="Proteomes" id="UP000470384">
    <property type="component" value="Unassembled WGS sequence"/>
</dbReference>
<feature type="domain" description="BLUF" evidence="1">
    <location>
        <begin position="32"/>
        <end position="123"/>
    </location>
</feature>
<dbReference type="RefSeq" id="WP_160587686.1">
    <property type="nucleotide sequence ID" value="NZ_CP051630.1"/>
</dbReference>
<organism evidence="2 3">
    <name type="scientific">Pyruvatibacter mobilis</name>
    <dbReference type="NCBI Taxonomy" id="1712261"/>
    <lineage>
        <taxon>Bacteria</taxon>
        <taxon>Pseudomonadati</taxon>
        <taxon>Pseudomonadota</taxon>
        <taxon>Alphaproteobacteria</taxon>
        <taxon>Hyphomicrobiales</taxon>
        <taxon>Parvibaculaceae</taxon>
        <taxon>Pyruvatibacter</taxon>
    </lineage>
</organism>
<dbReference type="Gene3D" id="3.30.70.100">
    <property type="match status" value="1"/>
</dbReference>
<keyword evidence="3" id="KW-1185">Reference proteome</keyword>
<dbReference type="SMART" id="SM01034">
    <property type="entry name" value="BLUF"/>
    <property type="match status" value="1"/>
</dbReference>
<evidence type="ECO:0000259" key="1">
    <source>
        <dbReference type="PROSITE" id="PS50925"/>
    </source>
</evidence>
<dbReference type="PROSITE" id="PS50925">
    <property type="entry name" value="BLUF"/>
    <property type="match status" value="1"/>
</dbReference>
<dbReference type="InterPro" id="IPR007024">
    <property type="entry name" value="BLUF_domain"/>
</dbReference>
<dbReference type="OrthoDB" id="196105at2"/>
<evidence type="ECO:0000313" key="3">
    <source>
        <dbReference type="Proteomes" id="UP000470384"/>
    </source>
</evidence>
<reference evidence="2 3" key="1">
    <citation type="journal article" date="2016" name="Int. J. Syst. Evol. Microbiol.">
        <title>Pyruvatibacter mobilis gen. nov., sp. nov., a marine bacterium from the culture broth of Picochlorum sp. 122.</title>
        <authorList>
            <person name="Wang G."/>
            <person name="Tang M."/>
            <person name="Wu H."/>
            <person name="Dai S."/>
            <person name="Li T."/>
            <person name="Chen C."/>
            <person name="He H."/>
            <person name="Fan J."/>
            <person name="Xiang W."/>
            <person name="Li X."/>
        </authorList>
    </citation>
    <scope>NUCLEOTIDE SEQUENCE [LARGE SCALE GENOMIC DNA]</scope>
    <source>
        <strain evidence="2 3">GYP-11</strain>
    </source>
</reference>
<gene>
    <name evidence="2" type="ORF">GTQ45_08570</name>
</gene>
<protein>
    <recommendedName>
        <fullName evidence="1">BLUF domain-containing protein</fullName>
    </recommendedName>
</protein>
<evidence type="ECO:0000313" key="2">
    <source>
        <dbReference type="EMBL" id="NBG95785.1"/>
    </source>
</evidence>
<dbReference type="GeneID" id="300654488"/>
<dbReference type="Pfam" id="PF04940">
    <property type="entry name" value="BLUF"/>
    <property type="match status" value="1"/>
</dbReference>
<dbReference type="EMBL" id="WXYQ01000006">
    <property type="protein sequence ID" value="NBG95785.1"/>
    <property type="molecule type" value="Genomic_DNA"/>
</dbReference>
<proteinExistence type="predicted"/>
<comment type="caution">
    <text evidence="2">The sequence shown here is derived from an EMBL/GenBank/DDBJ whole genome shotgun (WGS) entry which is preliminary data.</text>
</comment>
<accession>A0A845QAW1</accession>
<dbReference type="GO" id="GO:0071949">
    <property type="term" value="F:FAD binding"/>
    <property type="evidence" value="ECO:0007669"/>
    <property type="project" value="InterPro"/>
</dbReference>
<name>A0A845QAW1_9HYPH</name>
<dbReference type="SUPFAM" id="SSF54975">
    <property type="entry name" value="Acylphosphatase/BLUF domain-like"/>
    <property type="match status" value="1"/>
</dbReference>
<sequence>MEIYLSETIRAHPFGTVCREPASAGCEAKMALCQLAYVSDIDRPCSPGDISNLVQAARRNNVRDNITGILLAGRGGFIQLVEGPRMAVIGLLDRLEADPRHHNMVVLHRGDAHLRAYPDCPMTFQYADSDSLNRLEMSVPALSSGLCSKLTAEAVGLI</sequence>
<dbReference type="InterPro" id="IPR036046">
    <property type="entry name" value="Acylphosphatase-like_dom_sf"/>
</dbReference>
<dbReference type="AlphaFoldDB" id="A0A845QAW1"/>